<dbReference type="EMBL" id="JAERWK010000015">
    <property type="protein sequence ID" value="MBM9468061.1"/>
    <property type="molecule type" value="Genomic_DNA"/>
</dbReference>
<dbReference type="RefSeq" id="WP_205261007.1">
    <property type="nucleotide sequence ID" value="NZ_JAERWK010000015.1"/>
</dbReference>
<dbReference type="Proteomes" id="UP000663792">
    <property type="component" value="Unassembled WGS sequence"/>
</dbReference>
<feature type="transmembrane region" description="Helical" evidence="2">
    <location>
        <begin position="77"/>
        <end position="98"/>
    </location>
</feature>
<proteinExistence type="predicted"/>
<protein>
    <submittedName>
        <fullName evidence="3">Sodium:proton antiporter</fullName>
    </submittedName>
</protein>
<evidence type="ECO:0000256" key="2">
    <source>
        <dbReference type="SAM" id="Phobius"/>
    </source>
</evidence>
<keyword evidence="2" id="KW-0812">Transmembrane</keyword>
<evidence type="ECO:0000313" key="3">
    <source>
        <dbReference type="EMBL" id="MBM9468061.1"/>
    </source>
</evidence>
<evidence type="ECO:0000256" key="1">
    <source>
        <dbReference type="SAM" id="MobiDB-lite"/>
    </source>
</evidence>
<reference evidence="3" key="1">
    <citation type="submission" date="2021-01" db="EMBL/GenBank/DDBJ databases">
        <title>YIM 132084 draft genome.</title>
        <authorList>
            <person name="An D."/>
        </authorList>
    </citation>
    <scope>NUCLEOTIDE SEQUENCE</scope>
    <source>
        <strain evidence="3">YIM 132084</strain>
    </source>
</reference>
<dbReference type="InterPro" id="IPR046291">
    <property type="entry name" value="DUF6328"/>
</dbReference>
<keyword evidence="2" id="KW-0472">Membrane</keyword>
<sequence>MADDDVPFPERPVGAHSDRPETYVRNETEAVRLDRNYNELLQELRVAQTGVQILFAFLLTLPFQARFSELDPFQRTTYLLTLLTAATSVVFFIAPVTAHRRMFRRNIKDELVKLTARAASIGLCTLALSILGAALLIIDLVVGRSWAIGLVSAGLVAIVTVWVLWPNEVTRRAR</sequence>
<organism evidence="3 4">
    <name type="scientific">Nakamurella leprariae</name>
    <dbReference type="NCBI Taxonomy" id="2803911"/>
    <lineage>
        <taxon>Bacteria</taxon>
        <taxon>Bacillati</taxon>
        <taxon>Actinomycetota</taxon>
        <taxon>Actinomycetes</taxon>
        <taxon>Nakamurellales</taxon>
        <taxon>Nakamurellaceae</taxon>
        <taxon>Nakamurella</taxon>
    </lineage>
</organism>
<accession>A0A938Y8N4</accession>
<keyword evidence="4" id="KW-1185">Reference proteome</keyword>
<dbReference type="AlphaFoldDB" id="A0A938Y8N4"/>
<feature type="region of interest" description="Disordered" evidence="1">
    <location>
        <begin position="1"/>
        <end position="20"/>
    </location>
</feature>
<gene>
    <name evidence="3" type="ORF">JL106_12295</name>
</gene>
<evidence type="ECO:0000313" key="4">
    <source>
        <dbReference type="Proteomes" id="UP000663792"/>
    </source>
</evidence>
<comment type="caution">
    <text evidence="3">The sequence shown here is derived from an EMBL/GenBank/DDBJ whole genome shotgun (WGS) entry which is preliminary data.</text>
</comment>
<dbReference type="Pfam" id="PF19853">
    <property type="entry name" value="DUF6328"/>
    <property type="match status" value="1"/>
</dbReference>
<feature type="transmembrane region" description="Helical" evidence="2">
    <location>
        <begin position="144"/>
        <end position="165"/>
    </location>
</feature>
<feature type="transmembrane region" description="Helical" evidence="2">
    <location>
        <begin position="118"/>
        <end position="138"/>
    </location>
</feature>
<name>A0A938Y8N4_9ACTN</name>
<keyword evidence="2" id="KW-1133">Transmembrane helix</keyword>